<dbReference type="InterPro" id="IPR013324">
    <property type="entry name" value="RNA_pol_sigma_r3/r4-like"/>
</dbReference>
<dbReference type="PRINTS" id="PR00046">
    <property type="entry name" value="SIGMA70FCT"/>
</dbReference>
<dbReference type="CDD" id="cd06171">
    <property type="entry name" value="Sigma70_r4"/>
    <property type="match status" value="1"/>
</dbReference>
<evidence type="ECO:0000256" key="3">
    <source>
        <dbReference type="ARBA" id="ARBA00023125"/>
    </source>
</evidence>
<evidence type="ECO:0000313" key="6">
    <source>
        <dbReference type="EMBL" id="MEX3746538.1"/>
    </source>
</evidence>
<dbReference type="Pfam" id="PF04545">
    <property type="entry name" value="Sigma70_r4"/>
    <property type="match status" value="1"/>
</dbReference>
<comment type="caution">
    <text evidence="6">The sequence shown here is derived from an EMBL/GenBank/DDBJ whole genome shotgun (WGS) entry which is preliminary data.</text>
</comment>
<evidence type="ECO:0000259" key="5">
    <source>
        <dbReference type="PROSITE" id="PS00716"/>
    </source>
</evidence>
<protein>
    <submittedName>
        <fullName evidence="6">Sigma-70 family RNA polymerase sigma factor</fullName>
    </submittedName>
</protein>
<feature type="domain" description="RNA polymerase sigma-70" evidence="5">
    <location>
        <begin position="383"/>
        <end position="409"/>
    </location>
</feature>
<dbReference type="SUPFAM" id="SSF88946">
    <property type="entry name" value="Sigma2 domain of RNA polymerase sigma factors"/>
    <property type="match status" value="1"/>
</dbReference>
<dbReference type="Proteomes" id="UP001558534">
    <property type="component" value="Unassembled WGS sequence"/>
</dbReference>
<keyword evidence="7" id="KW-1185">Reference proteome</keyword>
<reference evidence="6 7" key="1">
    <citation type="submission" date="2024-07" db="EMBL/GenBank/DDBJ databases">
        <title>Characterization of a bacterium isolated from hydrolysated instant sea cucumber by whole-genome sequencing and metabolomics.</title>
        <authorList>
            <person name="Luo X."/>
            <person name="Zhang Z."/>
            <person name="Zheng Z."/>
            <person name="Zhang W."/>
            <person name="Ming T."/>
            <person name="Jiao L."/>
            <person name="Su X."/>
            <person name="Kong F."/>
            <person name="Xu J."/>
        </authorList>
    </citation>
    <scope>NUCLEOTIDE SEQUENCE [LARGE SCALE GENOMIC DNA]</scope>
    <source>
        <strain evidence="6 7">XL-2024</strain>
    </source>
</reference>
<dbReference type="Pfam" id="PF04539">
    <property type="entry name" value="Sigma70_r3"/>
    <property type="match status" value="1"/>
</dbReference>
<keyword evidence="4" id="KW-0804">Transcription</keyword>
<dbReference type="SUPFAM" id="SSF88659">
    <property type="entry name" value="Sigma3 and sigma4 domains of RNA polymerase sigma factors"/>
    <property type="match status" value="2"/>
</dbReference>
<dbReference type="PANTHER" id="PTHR30603:SF60">
    <property type="entry name" value="RNA POLYMERASE SIGMA FACTOR RPOD"/>
    <property type="match status" value="1"/>
</dbReference>
<evidence type="ECO:0000256" key="2">
    <source>
        <dbReference type="ARBA" id="ARBA00023082"/>
    </source>
</evidence>
<dbReference type="InterPro" id="IPR007624">
    <property type="entry name" value="RNA_pol_sigma70_r3"/>
</dbReference>
<dbReference type="InterPro" id="IPR014284">
    <property type="entry name" value="RNA_pol_sigma-70_dom"/>
</dbReference>
<dbReference type="NCBIfam" id="TIGR02937">
    <property type="entry name" value="sigma70-ECF"/>
    <property type="match status" value="1"/>
</dbReference>
<dbReference type="InterPro" id="IPR050239">
    <property type="entry name" value="Sigma-70_RNA_pol_init_factors"/>
</dbReference>
<dbReference type="EMBL" id="JBFRHK010000009">
    <property type="protein sequence ID" value="MEX3746538.1"/>
    <property type="molecule type" value="Genomic_DNA"/>
</dbReference>
<accession>A0ABV3W034</accession>
<gene>
    <name evidence="6" type="ORF">AB1300_15550</name>
</gene>
<evidence type="ECO:0000256" key="4">
    <source>
        <dbReference type="ARBA" id="ARBA00023163"/>
    </source>
</evidence>
<sequence>MNKKLDDLLSNINDNFRFGSKIEQNIIDRWFKDYTLEIKEKFAVYDELDSLQIKIIDHPKAVLKEKLLKLFKCIESENEINRSILVKWFNQNNIDESVQENILSDLMRRDYIIIDDTPQVKNEIDFDIPDDLLENDLDSLLDDDSFIDHVDSLEDVIDKSWNIEYLNQIHSGDELKRNKSLSNLVEANRKLVWKNVKQYSGLATVGFDENDMYQVGVIGLLKAAEKFDVSLGYQFSTYATWWIRQAITRGIADYSTLIRIPVHYREKMNKFIKIENELWNELARPATTFEISKEMEEPINVIEELRFYISQSNLDSLDRLVGEDENTSLGELVLDENLNMPDEECYKLELRNTIGEIFQSNLTEREMQVLYYRFGFKNDETKTLEDVGKIFNLTRERIRQIEAKALRKLQKPKTTTMLKEYLYEC</sequence>
<evidence type="ECO:0000313" key="7">
    <source>
        <dbReference type="Proteomes" id="UP001558534"/>
    </source>
</evidence>
<dbReference type="InterPro" id="IPR007630">
    <property type="entry name" value="RNA_pol_sigma70_r4"/>
</dbReference>
<dbReference type="PANTHER" id="PTHR30603">
    <property type="entry name" value="RNA POLYMERASE SIGMA FACTOR RPO"/>
    <property type="match status" value="1"/>
</dbReference>
<dbReference type="Gene3D" id="1.10.10.10">
    <property type="entry name" value="Winged helix-like DNA-binding domain superfamily/Winged helix DNA-binding domain"/>
    <property type="match status" value="2"/>
</dbReference>
<keyword evidence="2" id="KW-0731">Sigma factor</keyword>
<keyword evidence="1" id="KW-0805">Transcription regulation</keyword>
<dbReference type="InterPro" id="IPR000943">
    <property type="entry name" value="RNA_pol_sigma70"/>
</dbReference>
<proteinExistence type="predicted"/>
<dbReference type="InterPro" id="IPR036388">
    <property type="entry name" value="WH-like_DNA-bd_sf"/>
</dbReference>
<dbReference type="PROSITE" id="PS00716">
    <property type="entry name" value="SIGMA70_2"/>
    <property type="match status" value="1"/>
</dbReference>
<dbReference type="Pfam" id="PF04542">
    <property type="entry name" value="Sigma70_r2"/>
    <property type="match status" value="1"/>
</dbReference>
<dbReference type="InterPro" id="IPR013325">
    <property type="entry name" value="RNA_pol_sigma_r2"/>
</dbReference>
<evidence type="ECO:0000256" key="1">
    <source>
        <dbReference type="ARBA" id="ARBA00023015"/>
    </source>
</evidence>
<keyword evidence="3" id="KW-0238">DNA-binding</keyword>
<dbReference type="RefSeq" id="WP_368637168.1">
    <property type="nucleotide sequence ID" value="NZ_JBFRHK010000009.1"/>
</dbReference>
<dbReference type="InterPro" id="IPR007627">
    <property type="entry name" value="RNA_pol_sigma70_r2"/>
</dbReference>
<dbReference type="Gene3D" id="1.10.601.10">
    <property type="entry name" value="RNA Polymerase Primary Sigma Factor"/>
    <property type="match status" value="1"/>
</dbReference>
<name>A0ABV3W034_9BACI</name>
<organism evidence="6 7">
    <name type="scientific">Lysinibacillus xylanilyticus</name>
    <dbReference type="NCBI Taxonomy" id="582475"/>
    <lineage>
        <taxon>Bacteria</taxon>
        <taxon>Bacillati</taxon>
        <taxon>Bacillota</taxon>
        <taxon>Bacilli</taxon>
        <taxon>Bacillales</taxon>
        <taxon>Bacillaceae</taxon>
        <taxon>Lysinibacillus</taxon>
    </lineage>
</organism>